<reference evidence="4" key="1">
    <citation type="submission" date="2025-08" db="UniProtKB">
        <authorList>
            <consortium name="RefSeq"/>
        </authorList>
    </citation>
    <scope>IDENTIFICATION</scope>
    <source>
        <tissue evidence="4">Leaves</tissue>
    </source>
</reference>
<dbReference type="Gramene" id="Jr14_07620_p2">
    <property type="protein sequence ID" value="cds.Jr14_07620_p2"/>
    <property type="gene ID" value="Jr14_07620"/>
</dbReference>
<dbReference type="PRINTS" id="PR00382">
    <property type="entry name" value="LIPIDTRNSFER"/>
</dbReference>
<name>A0A2I4FA95_JUGRE</name>
<keyword evidence="2" id="KW-1015">Disulfide bond</keyword>
<sequence>MAALKMAACTAMLVCVMLVVAAHVDATLTCGEITNLLSPCIGYAIFGGTVPTICCDGIKALNAASNGTADDRAACSCIMKGLSGIPGINYDLVGTLPETCGTTCPYKITPTTDCSKVD</sequence>
<evidence type="ECO:0000313" key="3">
    <source>
        <dbReference type="Proteomes" id="UP000235220"/>
    </source>
</evidence>
<dbReference type="OrthoDB" id="649864at2759"/>
<dbReference type="STRING" id="51240.A0A2I4FA95"/>
<dbReference type="GO" id="GO:0008289">
    <property type="term" value="F:lipid binding"/>
    <property type="evidence" value="ECO:0007669"/>
    <property type="project" value="InterPro"/>
</dbReference>
<proteinExistence type="inferred from homology"/>
<dbReference type="InterPro" id="IPR016140">
    <property type="entry name" value="Bifunc_inhib/LTP/seed_store"/>
</dbReference>
<dbReference type="Gene3D" id="1.10.110.10">
    <property type="entry name" value="Plant lipid-transfer and hydrophobic proteins"/>
    <property type="match status" value="1"/>
</dbReference>
<dbReference type="PANTHER" id="PTHR33076">
    <property type="entry name" value="NON-SPECIFIC LIPID-TRANSFER PROTEIN 2-RELATED"/>
    <property type="match status" value="1"/>
</dbReference>
<gene>
    <name evidence="4" type="primary">LOC108996957</name>
</gene>
<dbReference type="GO" id="GO:0006869">
    <property type="term" value="P:lipid transport"/>
    <property type="evidence" value="ECO:0007669"/>
    <property type="project" value="InterPro"/>
</dbReference>
<organism evidence="3 4">
    <name type="scientific">Juglans regia</name>
    <name type="common">English walnut</name>
    <dbReference type="NCBI Taxonomy" id="51240"/>
    <lineage>
        <taxon>Eukaryota</taxon>
        <taxon>Viridiplantae</taxon>
        <taxon>Streptophyta</taxon>
        <taxon>Embryophyta</taxon>
        <taxon>Tracheophyta</taxon>
        <taxon>Spermatophyta</taxon>
        <taxon>Magnoliopsida</taxon>
        <taxon>eudicotyledons</taxon>
        <taxon>Gunneridae</taxon>
        <taxon>Pentapetalae</taxon>
        <taxon>rosids</taxon>
        <taxon>fabids</taxon>
        <taxon>Fagales</taxon>
        <taxon>Juglandaceae</taxon>
        <taxon>Juglans</taxon>
    </lineage>
</organism>
<dbReference type="Proteomes" id="UP000235220">
    <property type="component" value="Chromosome 14"/>
</dbReference>
<comment type="similarity">
    <text evidence="1">Belongs to the plant LTP family.</text>
</comment>
<dbReference type="Pfam" id="PF00234">
    <property type="entry name" value="Tryp_alpha_amyl"/>
    <property type="match status" value="1"/>
</dbReference>
<protein>
    <submittedName>
        <fullName evidence="4">Non-specific lipid-transfer protein 1-like</fullName>
    </submittedName>
</protein>
<dbReference type="AlphaFoldDB" id="A0A2I4FA95"/>
<dbReference type="InterPro" id="IPR000528">
    <property type="entry name" value="Plant_nsLTP"/>
</dbReference>
<keyword evidence="3" id="KW-1185">Reference proteome</keyword>
<dbReference type="GeneID" id="108996957"/>
<dbReference type="SUPFAM" id="SSF47699">
    <property type="entry name" value="Bifunctional inhibitor/lipid-transfer protein/seed storage 2S albumin"/>
    <property type="match status" value="1"/>
</dbReference>
<evidence type="ECO:0000256" key="2">
    <source>
        <dbReference type="ARBA" id="ARBA00023157"/>
    </source>
</evidence>
<dbReference type="KEGG" id="jre:108996957"/>
<dbReference type="InterPro" id="IPR036312">
    <property type="entry name" value="Bifun_inhib/LTP/seed_sf"/>
</dbReference>
<evidence type="ECO:0000256" key="1">
    <source>
        <dbReference type="ARBA" id="ARBA00009748"/>
    </source>
</evidence>
<dbReference type="CDD" id="cd01960">
    <property type="entry name" value="nsLTP1"/>
    <property type="match status" value="1"/>
</dbReference>
<accession>A0A2I4FA95</accession>
<evidence type="ECO:0000313" key="4">
    <source>
        <dbReference type="RefSeq" id="XP_018828565.1"/>
    </source>
</evidence>
<dbReference type="RefSeq" id="XP_018828565.1">
    <property type="nucleotide sequence ID" value="XM_018973020.2"/>
</dbReference>